<comment type="caution">
    <text evidence="1">The sequence shown here is derived from an EMBL/GenBank/DDBJ whole genome shotgun (WGS) entry which is preliminary data.</text>
</comment>
<evidence type="ECO:0000313" key="1">
    <source>
        <dbReference type="EMBL" id="MDQ0257712.1"/>
    </source>
</evidence>
<organism evidence="1 2">
    <name type="scientific">Evansella vedderi</name>
    <dbReference type="NCBI Taxonomy" id="38282"/>
    <lineage>
        <taxon>Bacteria</taxon>
        <taxon>Bacillati</taxon>
        <taxon>Bacillota</taxon>
        <taxon>Bacilli</taxon>
        <taxon>Bacillales</taxon>
        <taxon>Bacillaceae</taxon>
        <taxon>Evansella</taxon>
    </lineage>
</organism>
<name>A0ABU0A3W9_9BACI</name>
<keyword evidence="2" id="KW-1185">Reference proteome</keyword>
<evidence type="ECO:0000313" key="2">
    <source>
        <dbReference type="Proteomes" id="UP001230005"/>
    </source>
</evidence>
<dbReference type="Pfam" id="PF14097">
    <property type="entry name" value="SpoVAE"/>
    <property type="match status" value="1"/>
</dbReference>
<protein>
    <submittedName>
        <fullName evidence="1">Stage V sporulation protein AE</fullName>
    </submittedName>
</protein>
<accession>A0ABU0A3W9</accession>
<dbReference type="Proteomes" id="UP001230005">
    <property type="component" value="Unassembled WGS sequence"/>
</dbReference>
<sequence>MNSKKRVILITDGDESAKGAVELAAKSLDLYFVAESGGNPSKISGEQLVKLIKGADKEIVLVLFDDCGYPNKGPGESALVQVVNSPDIEILGAIAVASESYSREWTRVNVSIDRNGVLTEYGVDKGGIIDTAVGRIRGDTVSVLDELPIPLIVGVGDLGKMGGRDSIEKGAPITKLAIELILERSRTNGSGT</sequence>
<dbReference type="InterPro" id="IPR025914">
    <property type="entry name" value="SpoVAE"/>
</dbReference>
<reference evidence="1 2" key="1">
    <citation type="submission" date="2023-07" db="EMBL/GenBank/DDBJ databases">
        <title>Genomic Encyclopedia of Type Strains, Phase IV (KMG-IV): sequencing the most valuable type-strain genomes for metagenomic binning, comparative biology and taxonomic classification.</title>
        <authorList>
            <person name="Goeker M."/>
        </authorList>
    </citation>
    <scope>NUCLEOTIDE SEQUENCE [LARGE SCALE GENOMIC DNA]</scope>
    <source>
        <strain evidence="1 2">DSM 9768</strain>
    </source>
</reference>
<dbReference type="EMBL" id="JAUSUG010000032">
    <property type="protein sequence ID" value="MDQ0257712.1"/>
    <property type="molecule type" value="Genomic_DNA"/>
</dbReference>
<dbReference type="RefSeq" id="WP_307331870.1">
    <property type="nucleotide sequence ID" value="NZ_JAUSUG010000032.1"/>
</dbReference>
<gene>
    <name evidence="1" type="ORF">J2S74_005174</name>
</gene>
<proteinExistence type="predicted"/>